<accession>A0A6S6RU31</accession>
<proteinExistence type="predicted"/>
<dbReference type="InterPro" id="IPR004879">
    <property type="entry name" value="Ssp411-like_TRX"/>
</dbReference>
<keyword evidence="2" id="KW-0732">Signal</keyword>
<feature type="chain" id="PRO_5027576026" evidence="2">
    <location>
        <begin position="30"/>
        <end position="206"/>
    </location>
</feature>
<dbReference type="EMBL" id="CACVAQ010000004">
    <property type="protein sequence ID" value="CAA6798468.1"/>
    <property type="molecule type" value="Genomic_DNA"/>
</dbReference>
<reference evidence="4" key="1">
    <citation type="submission" date="2020-01" db="EMBL/GenBank/DDBJ databases">
        <authorList>
            <person name="Meier V. D."/>
            <person name="Meier V D."/>
        </authorList>
    </citation>
    <scope>NUCLEOTIDE SEQUENCE</scope>
    <source>
        <strain evidence="4">HLG_WM_MAG_10</strain>
    </source>
</reference>
<sequence>MFVEKNKILDMKQLLLLFTILLLANATFAQTPTAPAKINWMTWDEAVAQSKKDEKPKKIFIDFYTDWCGWCKRMDASTFANPTVVDYMNRNYYAVKFDAECTDTILFNGTAFINSEPTFKKTGARGKVHILAYSLLEGQLSYPSYTILDENFSRLHILKGFKEVEPLLGTLLFFSGEEFKHYHNYVHAQWQRNAKLQQQQAAAKAK</sequence>
<dbReference type="Gene3D" id="3.40.30.10">
    <property type="entry name" value="Glutaredoxin"/>
    <property type="match status" value="1"/>
</dbReference>
<dbReference type="AlphaFoldDB" id="A0A6S6RU31"/>
<evidence type="ECO:0000313" key="4">
    <source>
        <dbReference type="EMBL" id="CAA6798468.1"/>
    </source>
</evidence>
<name>A0A6S6RU31_9BACT</name>
<gene>
    <name evidence="4" type="ORF">HELGO_WM27740</name>
</gene>
<dbReference type="Pfam" id="PF03190">
    <property type="entry name" value="Thioredox_DsbH"/>
    <property type="match status" value="1"/>
</dbReference>
<evidence type="ECO:0000259" key="3">
    <source>
        <dbReference type="Pfam" id="PF03190"/>
    </source>
</evidence>
<dbReference type="SUPFAM" id="SSF52833">
    <property type="entry name" value="Thioredoxin-like"/>
    <property type="match status" value="1"/>
</dbReference>
<feature type="domain" description="Spermatogenesis-associated protein 20-like TRX" evidence="3">
    <location>
        <begin position="36"/>
        <end position="100"/>
    </location>
</feature>
<keyword evidence="1" id="KW-0676">Redox-active center</keyword>
<dbReference type="PROSITE" id="PS00194">
    <property type="entry name" value="THIOREDOXIN_1"/>
    <property type="match status" value="1"/>
</dbReference>
<protein>
    <submittedName>
        <fullName evidence="4">Thioredoxin</fullName>
    </submittedName>
</protein>
<evidence type="ECO:0000256" key="2">
    <source>
        <dbReference type="SAM" id="SignalP"/>
    </source>
</evidence>
<dbReference type="InterPro" id="IPR036249">
    <property type="entry name" value="Thioredoxin-like_sf"/>
</dbReference>
<feature type="signal peptide" evidence="2">
    <location>
        <begin position="1"/>
        <end position="29"/>
    </location>
</feature>
<dbReference type="InterPro" id="IPR017937">
    <property type="entry name" value="Thioredoxin_CS"/>
</dbReference>
<evidence type="ECO:0000256" key="1">
    <source>
        <dbReference type="ARBA" id="ARBA00023284"/>
    </source>
</evidence>
<organism evidence="4">
    <name type="scientific">uncultured Aureispira sp</name>
    <dbReference type="NCBI Taxonomy" id="1331704"/>
    <lineage>
        <taxon>Bacteria</taxon>
        <taxon>Pseudomonadati</taxon>
        <taxon>Bacteroidota</taxon>
        <taxon>Saprospiria</taxon>
        <taxon>Saprospirales</taxon>
        <taxon>Saprospiraceae</taxon>
        <taxon>Aureispira</taxon>
        <taxon>environmental samples</taxon>
    </lineage>
</organism>